<dbReference type="Pfam" id="PF13470">
    <property type="entry name" value="PIN_3"/>
    <property type="match status" value="1"/>
</dbReference>
<reference evidence="2 3" key="1">
    <citation type="submission" date="2022-03" db="EMBL/GenBank/DDBJ databases">
        <title>Chryseobacterium sp. isolated from particulate matters in swine house.</title>
        <authorList>
            <person name="Won M."/>
            <person name="Kim S.-J."/>
            <person name="Kwon S.-W."/>
        </authorList>
    </citation>
    <scope>NUCLEOTIDE SEQUENCE [LARGE SCALE GENOMIC DNA]</scope>
    <source>
        <strain evidence="2 3">SC2-2</strain>
    </source>
</reference>
<dbReference type="SUPFAM" id="SSF88723">
    <property type="entry name" value="PIN domain-like"/>
    <property type="match status" value="1"/>
</dbReference>
<proteinExistence type="predicted"/>
<evidence type="ECO:0000313" key="2">
    <source>
        <dbReference type="EMBL" id="UOE40577.1"/>
    </source>
</evidence>
<dbReference type="InterPro" id="IPR029060">
    <property type="entry name" value="PIN-like_dom_sf"/>
</dbReference>
<dbReference type="Gene3D" id="3.40.50.1010">
    <property type="entry name" value="5'-nuclease"/>
    <property type="match status" value="1"/>
</dbReference>
<keyword evidence="3" id="KW-1185">Reference proteome</keyword>
<organism evidence="2 3">
    <name type="scientific">Chryseobacterium suipulveris</name>
    <dbReference type="NCBI Taxonomy" id="2929800"/>
    <lineage>
        <taxon>Bacteria</taxon>
        <taxon>Pseudomonadati</taxon>
        <taxon>Bacteroidota</taxon>
        <taxon>Flavobacteriia</taxon>
        <taxon>Flavobacteriales</taxon>
        <taxon>Weeksellaceae</taxon>
        <taxon>Chryseobacterium group</taxon>
        <taxon>Chryseobacterium</taxon>
    </lineage>
</organism>
<sequence>MKILLDSDILLDFFFNREPYFTYSKEVLDLCEKKKVEGFITPVIFSNVYYLLRKNFSKETCFTFATGLMNVVDIISIDKSVVLKSLQSDFNDFEDALQNFSAESSGLKILLTRNLKDCQKSSLRIMTPENFLNTLTPYK</sequence>
<accession>A0ABY4BQU5</accession>
<dbReference type="EMBL" id="CP094532">
    <property type="protein sequence ID" value="UOE40577.1"/>
    <property type="molecule type" value="Genomic_DNA"/>
</dbReference>
<feature type="domain" description="PIN" evidence="1">
    <location>
        <begin position="2"/>
        <end position="115"/>
    </location>
</feature>
<gene>
    <name evidence="2" type="ORF">MTP09_11770</name>
</gene>
<dbReference type="InterPro" id="IPR002716">
    <property type="entry name" value="PIN_dom"/>
</dbReference>
<protein>
    <submittedName>
        <fullName evidence="2">PIN domain-containing protein</fullName>
    </submittedName>
</protein>
<dbReference type="Proteomes" id="UP000831460">
    <property type="component" value="Chromosome"/>
</dbReference>
<dbReference type="RefSeq" id="WP_243548551.1">
    <property type="nucleotide sequence ID" value="NZ_CP094532.1"/>
</dbReference>
<evidence type="ECO:0000313" key="3">
    <source>
        <dbReference type="Proteomes" id="UP000831460"/>
    </source>
</evidence>
<evidence type="ECO:0000259" key="1">
    <source>
        <dbReference type="Pfam" id="PF13470"/>
    </source>
</evidence>
<name>A0ABY4BQU5_9FLAO</name>